<dbReference type="EMBL" id="BSUN01000001">
    <property type="protein sequence ID" value="GMA36868.1"/>
    <property type="molecule type" value="Genomic_DNA"/>
</dbReference>
<evidence type="ECO:0000313" key="4">
    <source>
        <dbReference type="EMBL" id="GMA36868.1"/>
    </source>
</evidence>
<dbReference type="Pfam" id="PF10431">
    <property type="entry name" value="ClpB_D2-small"/>
    <property type="match status" value="1"/>
</dbReference>
<keyword evidence="5" id="KW-1185">Reference proteome</keyword>
<dbReference type="Proteomes" id="UP001157125">
    <property type="component" value="Unassembled WGS sequence"/>
</dbReference>
<dbReference type="Gene3D" id="1.10.8.60">
    <property type="match status" value="1"/>
</dbReference>
<accession>A0ABQ6IIA0</accession>
<feature type="domain" description="Clp ATPase C-terminal" evidence="3">
    <location>
        <begin position="2"/>
        <end position="36"/>
    </location>
</feature>
<evidence type="ECO:0000256" key="2">
    <source>
        <dbReference type="ARBA" id="ARBA00022840"/>
    </source>
</evidence>
<dbReference type="PANTHER" id="PTHR48102">
    <property type="entry name" value="ATP-DEPENDENT CLP PROTEASE ATP-BINDING SUBUNIT CLPX-LIKE, MITOCHONDRIAL-RELATED"/>
    <property type="match status" value="1"/>
</dbReference>
<dbReference type="PANTHER" id="PTHR48102:SF7">
    <property type="entry name" value="ATP-DEPENDENT CLP PROTEASE ATP-BINDING SUBUNIT CLPX-LIKE, MITOCHONDRIAL"/>
    <property type="match status" value="1"/>
</dbReference>
<evidence type="ECO:0000256" key="1">
    <source>
        <dbReference type="ARBA" id="ARBA00022741"/>
    </source>
</evidence>
<protein>
    <recommendedName>
        <fullName evidence="3">Clp ATPase C-terminal domain-containing protein</fullName>
    </recommendedName>
</protein>
<organism evidence="4 5">
    <name type="scientific">Demequina litorisediminis</name>
    <dbReference type="NCBI Taxonomy" id="1849022"/>
    <lineage>
        <taxon>Bacteria</taxon>
        <taxon>Bacillati</taxon>
        <taxon>Actinomycetota</taxon>
        <taxon>Actinomycetes</taxon>
        <taxon>Micrococcales</taxon>
        <taxon>Demequinaceae</taxon>
        <taxon>Demequina</taxon>
    </lineage>
</organism>
<keyword evidence="2" id="KW-0067">ATP-binding</keyword>
<dbReference type="InterPro" id="IPR050052">
    <property type="entry name" value="ATP-dep_Clp_protease_ClpX"/>
</dbReference>
<evidence type="ECO:0000313" key="5">
    <source>
        <dbReference type="Proteomes" id="UP001157125"/>
    </source>
</evidence>
<gene>
    <name evidence="4" type="ORF">GCM10025876_30720</name>
</gene>
<evidence type="ECO:0000259" key="3">
    <source>
        <dbReference type="Pfam" id="PF10431"/>
    </source>
</evidence>
<sequence length="68" mass="7515">MEAIATQALDRGTGARGLRAIMEEVLQETMFDVPGREDIGRVIVTRGTVLDRVLPAYVEREERQEGAA</sequence>
<proteinExistence type="predicted"/>
<keyword evidence="1" id="KW-0547">Nucleotide-binding</keyword>
<comment type="caution">
    <text evidence="4">The sequence shown here is derived from an EMBL/GenBank/DDBJ whole genome shotgun (WGS) entry which is preliminary data.</text>
</comment>
<reference evidence="5" key="1">
    <citation type="journal article" date="2019" name="Int. J. Syst. Evol. Microbiol.">
        <title>The Global Catalogue of Microorganisms (GCM) 10K type strain sequencing project: providing services to taxonomists for standard genome sequencing and annotation.</title>
        <authorList>
            <consortium name="The Broad Institute Genomics Platform"/>
            <consortium name="The Broad Institute Genome Sequencing Center for Infectious Disease"/>
            <person name="Wu L."/>
            <person name="Ma J."/>
        </authorList>
    </citation>
    <scope>NUCLEOTIDE SEQUENCE [LARGE SCALE GENOMIC DNA]</scope>
    <source>
        <strain evidence="5">NBRC 112299</strain>
    </source>
</reference>
<dbReference type="InterPro" id="IPR019489">
    <property type="entry name" value="Clp_ATPase_C"/>
</dbReference>
<name>A0ABQ6IIA0_9MICO</name>